<organism evidence="4 5">
    <name type="scientific">Streptomyces solincola</name>
    <dbReference type="NCBI Taxonomy" id="2100817"/>
    <lineage>
        <taxon>Bacteria</taxon>
        <taxon>Bacillati</taxon>
        <taxon>Actinomycetota</taxon>
        <taxon>Actinomycetes</taxon>
        <taxon>Kitasatosporales</taxon>
        <taxon>Streptomycetaceae</taxon>
        <taxon>Streptomyces</taxon>
    </lineage>
</organism>
<feature type="compositionally biased region" description="Basic and acidic residues" evidence="1">
    <location>
        <begin position="174"/>
        <end position="192"/>
    </location>
</feature>
<dbReference type="GO" id="GO:0005829">
    <property type="term" value="C:cytosol"/>
    <property type="evidence" value="ECO:0007669"/>
    <property type="project" value="TreeGrafter"/>
</dbReference>
<dbReference type="PANTHER" id="PTHR45527">
    <property type="entry name" value="NONRIBOSOMAL PEPTIDE SYNTHETASE"/>
    <property type="match status" value="1"/>
</dbReference>
<dbReference type="AlphaFoldDB" id="A0A2S9PQC3"/>
<feature type="compositionally biased region" description="Low complexity" evidence="1">
    <location>
        <begin position="1"/>
        <end position="12"/>
    </location>
</feature>
<evidence type="ECO:0000256" key="1">
    <source>
        <dbReference type="SAM" id="MobiDB-lite"/>
    </source>
</evidence>
<accession>A0A2S9PQC3</accession>
<keyword evidence="5" id="KW-1185">Reference proteome</keyword>
<evidence type="ECO:0000259" key="3">
    <source>
        <dbReference type="Pfam" id="PF13193"/>
    </source>
</evidence>
<dbReference type="InterPro" id="IPR042099">
    <property type="entry name" value="ANL_N_sf"/>
</dbReference>
<dbReference type="Pfam" id="PF13193">
    <property type="entry name" value="AMP-binding_C"/>
    <property type="match status" value="1"/>
</dbReference>
<gene>
    <name evidence="4" type="ORF">C6N75_24630</name>
</gene>
<feature type="region of interest" description="Disordered" evidence="1">
    <location>
        <begin position="139"/>
        <end position="198"/>
    </location>
</feature>
<dbReference type="GO" id="GO:0009239">
    <property type="term" value="P:enterobactin biosynthetic process"/>
    <property type="evidence" value="ECO:0007669"/>
    <property type="project" value="TreeGrafter"/>
</dbReference>
<proteinExistence type="predicted"/>
<sequence>MSGAAGRGAPARPALPAPRPAAPRHDDGGGPATIHGAVARQARLRPGAVALIAGAERIGYAELDAAAEDWAAELRARGAGPGVFVPLLLPRSAELVTAALAVLKTGAAYAALDPAWPAGRLTTLAAALSPVVTVAAAPPEGWPGTLWTPPPPYGRPRGAAGGGAAAAPGAGSPDEARDMPRPDGPDGPDRARGLSGGAGDAPAAVFFTSGTTGRPKAVVSGHRATLSLFGGDGGPLAGGGGHGRTADGGGPLGGGDAVGGPPVMPLASPVSWDAFTLEVWGPLLAGGACVLTGGGYLLPGTLRALVAEHGVDTVWLTASLFHLLTDEDPDCFTGLRQVLTGGETLSPPRVRAFLTRHPDIALTNGYGPVETCVFATARRVRPGDCDLPSGIPVGAALPGRAVHVLDAEGRAAGPGAVGEVCVSGDGVALGYLGEPELTARQFPVIEVAGGPARVYRTGDLGFLDEAGVLHFAGRADRQVKVRGHRVEPAEVETAARALPGVADCAAAPVPGAGGGFERLALFYTTAPGAETPEPRGVRRALAGMLPRHLVPDLVHRRTALPLTANGKLDRAALLRSLRPGDGGEGDV</sequence>
<evidence type="ECO:0000313" key="4">
    <source>
        <dbReference type="EMBL" id="PRH76619.1"/>
    </source>
</evidence>
<dbReference type="PROSITE" id="PS00455">
    <property type="entry name" value="AMP_BINDING"/>
    <property type="match status" value="1"/>
</dbReference>
<dbReference type="Gene3D" id="3.30.300.30">
    <property type="match status" value="1"/>
</dbReference>
<feature type="domain" description="AMP-binding enzyme C-terminal" evidence="3">
    <location>
        <begin position="490"/>
        <end position="567"/>
    </location>
</feature>
<dbReference type="RefSeq" id="WP_105871095.1">
    <property type="nucleotide sequence ID" value="NZ_PVLV01000465.1"/>
</dbReference>
<evidence type="ECO:0000313" key="5">
    <source>
        <dbReference type="Proteomes" id="UP000239322"/>
    </source>
</evidence>
<evidence type="ECO:0000259" key="2">
    <source>
        <dbReference type="Pfam" id="PF00501"/>
    </source>
</evidence>
<dbReference type="InterPro" id="IPR045851">
    <property type="entry name" value="AMP-bd_C_sf"/>
</dbReference>
<dbReference type="InterPro" id="IPR000873">
    <property type="entry name" value="AMP-dep_synth/lig_dom"/>
</dbReference>
<dbReference type="InterPro" id="IPR020845">
    <property type="entry name" value="AMP-binding_CS"/>
</dbReference>
<dbReference type="InterPro" id="IPR025110">
    <property type="entry name" value="AMP-bd_C"/>
</dbReference>
<dbReference type="SUPFAM" id="SSF56801">
    <property type="entry name" value="Acetyl-CoA synthetase-like"/>
    <property type="match status" value="1"/>
</dbReference>
<name>A0A2S9PQC3_9ACTN</name>
<dbReference type="EMBL" id="PVLV01000465">
    <property type="protein sequence ID" value="PRH76619.1"/>
    <property type="molecule type" value="Genomic_DNA"/>
</dbReference>
<dbReference type="GO" id="GO:0031177">
    <property type="term" value="F:phosphopantetheine binding"/>
    <property type="evidence" value="ECO:0007669"/>
    <property type="project" value="TreeGrafter"/>
</dbReference>
<protein>
    <submittedName>
        <fullName evidence="4">Chemotaxis protein CheR</fullName>
    </submittedName>
</protein>
<reference evidence="4 5" key="1">
    <citation type="submission" date="2018-03" db="EMBL/GenBank/DDBJ databases">
        <title>Novel Streptomyces sp. from soil.</title>
        <authorList>
            <person name="Tan G.Y.A."/>
            <person name="Lee Z.Y."/>
        </authorList>
    </citation>
    <scope>NUCLEOTIDE SEQUENCE [LARGE SCALE GENOMIC DNA]</scope>
    <source>
        <strain evidence="4 5">ST5x</strain>
    </source>
</reference>
<dbReference type="GO" id="GO:0009366">
    <property type="term" value="C:enterobactin synthetase complex"/>
    <property type="evidence" value="ECO:0007669"/>
    <property type="project" value="TreeGrafter"/>
</dbReference>
<feature type="region of interest" description="Disordered" evidence="1">
    <location>
        <begin position="1"/>
        <end position="34"/>
    </location>
</feature>
<feature type="domain" description="AMP-dependent synthetase/ligase" evidence="2">
    <location>
        <begin position="39"/>
        <end position="432"/>
    </location>
</feature>
<dbReference type="PANTHER" id="PTHR45527:SF1">
    <property type="entry name" value="FATTY ACID SYNTHASE"/>
    <property type="match status" value="1"/>
</dbReference>
<dbReference type="GO" id="GO:0047527">
    <property type="term" value="F:2,3-dihydroxybenzoate-serine ligase activity"/>
    <property type="evidence" value="ECO:0007669"/>
    <property type="project" value="TreeGrafter"/>
</dbReference>
<comment type="caution">
    <text evidence="4">The sequence shown here is derived from an EMBL/GenBank/DDBJ whole genome shotgun (WGS) entry which is preliminary data.</text>
</comment>
<dbReference type="Gene3D" id="3.40.50.12780">
    <property type="entry name" value="N-terminal domain of ligase-like"/>
    <property type="match status" value="1"/>
</dbReference>
<dbReference type="GO" id="GO:0043041">
    <property type="term" value="P:amino acid activation for nonribosomal peptide biosynthetic process"/>
    <property type="evidence" value="ECO:0007669"/>
    <property type="project" value="TreeGrafter"/>
</dbReference>
<dbReference type="Pfam" id="PF00501">
    <property type="entry name" value="AMP-binding"/>
    <property type="match status" value="1"/>
</dbReference>
<dbReference type="Proteomes" id="UP000239322">
    <property type="component" value="Unassembled WGS sequence"/>
</dbReference>
<dbReference type="OrthoDB" id="2472181at2"/>